<dbReference type="RefSeq" id="WP_289165394.1">
    <property type="nucleotide sequence ID" value="NZ_JASZZN010000016.1"/>
</dbReference>
<feature type="domain" description="Pyrrolo-quinoline quinone repeat" evidence="1">
    <location>
        <begin position="131"/>
        <end position="380"/>
    </location>
</feature>
<proteinExistence type="predicted"/>
<comment type="caution">
    <text evidence="2">The sequence shown here is derived from an EMBL/GenBank/DDBJ whole genome shotgun (WGS) entry which is preliminary data.</text>
</comment>
<dbReference type="Gene3D" id="2.130.10.10">
    <property type="entry name" value="YVTN repeat-like/Quinoprotein amine dehydrogenase"/>
    <property type="match status" value="2"/>
</dbReference>
<sequence>MTDYGLTARVHQICRFAISLVTLVWVGIGLAGPESLVAQDWPFPRGDVQSSGSVATELPDSLTVVWEFKADEAIEVTPVVSGDRVVVGDVMGTLYALSRSDGKQVWRHDFDTGFLASPIIAGDKVIAGDIDGSVYALALDDGKQLWKQSTDGEISGSATVFGNQVLVASQDGKLYCYDLETGKPVWTYQADDQIRCSPTIAGEMTLLGGCDAKLHGVDLKTGQAAGDQWPIDGPTGSTPAVRDAFAIVPIMDGVVFGFDWKQKKMLWRYEDFDQGQEYRSSAAINDKVAIVSSQRKNIDALDLKTGKRLWRYTLRRRADASPVIAGDDVWVPASDGRLVRLSVDDGSEKWVYEIRGSFVSGVAIAGNQLFVADDEGVVRCFQ</sequence>
<dbReference type="PANTHER" id="PTHR34512:SF30">
    <property type="entry name" value="OUTER MEMBRANE PROTEIN ASSEMBLY FACTOR BAMB"/>
    <property type="match status" value="1"/>
</dbReference>
<accession>A0ABT7PMW8</accession>
<dbReference type="Proteomes" id="UP001239462">
    <property type="component" value="Unassembled WGS sequence"/>
</dbReference>
<dbReference type="Pfam" id="PF13360">
    <property type="entry name" value="PQQ_2"/>
    <property type="match status" value="1"/>
</dbReference>
<dbReference type="InterPro" id="IPR002372">
    <property type="entry name" value="PQQ_rpt_dom"/>
</dbReference>
<dbReference type="InterPro" id="IPR018391">
    <property type="entry name" value="PQQ_b-propeller_rpt"/>
</dbReference>
<dbReference type="PANTHER" id="PTHR34512">
    <property type="entry name" value="CELL SURFACE PROTEIN"/>
    <property type="match status" value="1"/>
</dbReference>
<dbReference type="EMBL" id="JASZZN010000016">
    <property type="protein sequence ID" value="MDM4017837.1"/>
    <property type="molecule type" value="Genomic_DNA"/>
</dbReference>
<gene>
    <name evidence="2" type="ORF">QTN89_20480</name>
</gene>
<dbReference type="InterPro" id="IPR015943">
    <property type="entry name" value="WD40/YVTN_repeat-like_dom_sf"/>
</dbReference>
<keyword evidence="3" id="KW-1185">Reference proteome</keyword>
<reference evidence="2 3" key="1">
    <citation type="submission" date="2023-06" db="EMBL/GenBank/DDBJ databases">
        <title>Roseiconus lacunae JC819 isolated from Gulf of Mannar region, Tamil Nadu.</title>
        <authorList>
            <person name="Pk S."/>
            <person name="Ch S."/>
            <person name="Ch V.R."/>
        </authorList>
    </citation>
    <scope>NUCLEOTIDE SEQUENCE [LARGE SCALE GENOMIC DNA]</scope>
    <source>
        <strain evidence="2 3">JC819</strain>
    </source>
</reference>
<dbReference type="SMART" id="SM00564">
    <property type="entry name" value="PQQ"/>
    <property type="match status" value="6"/>
</dbReference>
<evidence type="ECO:0000313" key="3">
    <source>
        <dbReference type="Proteomes" id="UP001239462"/>
    </source>
</evidence>
<dbReference type="InterPro" id="IPR011047">
    <property type="entry name" value="Quinoprotein_ADH-like_sf"/>
</dbReference>
<dbReference type="SUPFAM" id="SSF50998">
    <property type="entry name" value="Quinoprotein alcohol dehydrogenase-like"/>
    <property type="match status" value="1"/>
</dbReference>
<evidence type="ECO:0000313" key="2">
    <source>
        <dbReference type="EMBL" id="MDM4017837.1"/>
    </source>
</evidence>
<organism evidence="2 3">
    <name type="scientific">Roseiconus lacunae</name>
    <dbReference type="NCBI Taxonomy" id="2605694"/>
    <lineage>
        <taxon>Bacteria</taxon>
        <taxon>Pseudomonadati</taxon>
        <taxon>Planctomycetota</taxon>
        <taxon>Planctomycetia</taxon>
        <taxon>Pirellulales</taxon>
        <taxon>Pirellulaceae</taxon>
        <taxon>Roseiconus</taxon>
    </lineage>
</organism>
<protein>
    <submittedName>
        <fullName evidence="2">PQQ-binding-like beta-propeller repeat protein</fullName>
    </submittedName>
</protein>
<evidence type="ECO:0000259" key="1">
    <source>
        <dbReference type="Pfam" id="PF13360"/>
    </source>
</evidence>
<name>A0ABT7PMW8_9BACT</name>